<keyword evidence="3" id="KW-1185">Reference proteome</keyword>
<keyword evidence="1" id="KW-0472">Membrane</keyword>
<feature type="transmembrane region" description="Helical" evidence="1">
    <location>
        <begin position="72"/>
        <end position="91"/>
    </location>
</feature>
<name>A0A387B7X7_9MICO</name>
<keyword evidence="1" id="KW-0812">Transmembrane</keyword>
<dbReference type="OrthoDB" id="9871164at2"/>
<proteinExistence type="predicted"/>
<gene>
    <name evidence="2" type="ORF">D7I47_02860</name>
</gene>
<reference evidence="3" key="1">
    <citation type="submission" date="2018-09" db="EMBL/GenBank/DDBJ databases">
        <title>Genome sequencing of strain 2DFWR-13.</title>
        <authorList>
            <person name="Heo J."/>
            <person name="Kim S.-J."/>
            <person name="Kwon S.-W."/>
        </authorList>
    </citation>
    <scope>NUCLEOTIDE SEQUENCE [LARGE SCALE GENOMIC DNA]</scope>
    <source>
        <strain evidence="3">2DFWR-13</strain>
    </source>
</reference>
<dbReference type="RefSeq" id="WP_120761646.1">
    <property type="nucleotide sequence ID" value="NZ_CP032630.1"/>
</dbReference>
<dbReference type="EMBL" id="CP032630">
    <property type="protein sequence ID" value="AYF97295.1"/>
    <property type="molecule type" value="Genomic_DNA"/>
</dbReference>
<feature type="transmembrane region" description="Helical" evidence="1">
    <location>
        <begin position="45"/>
        <end position="65"/>
    </location>
</feature>
<protein>
    <submittedName>
        <fullName evidence="2">Uncharacterized protein</fullName>
    </submittedName>
</protein>
<dbReference type="Proteomes" id="UP000278886">
    <property type="component" value="Chromosome"/>
</dbReference>
<feature type="transmembrane region" description="Helical" evidence="1">
    <location>
        <begin position="12"/>
        <end position="33"/>
    </location>
</feature>
<sequence>MEIPALAPSVVVPFRVTVGVTLVTAVAGIGLAIYDLVDSGWDTSFLYATGRSLVFLFIAIAVSIARWPAGAVLAAAALALVDVLDTIVGVIRGDALHIVVPLVLAIVTAAAAVWLSRAIRRSR</sequence>
<evidence type="ECO:0000313" key="2">
    <source>
        <dbReference type="EMBL" id="AYF97295.1"/>
    </source>
</evidence>
<keyword evidence="1" id="KW-1133">Transmembrane helix</keyword>
<evidence type="ECO:0000313" key="3">
    <source>
        <dbReference type="Proteomes" id="UP000278886"/>
    </source>
</evidence>
<dbReference type="AlphaFoldDB" id="A0A387B7X7"/>
<dbReference type="KEGG" id="lyd:D7I47_02860"/>
<accession>A0A387B7X7</accession>
<feature type="transmembrane region" description="Helical" evidence="1">
    <location>
        <begin position="97"/>
        <end position="115"/>
    </location>
</feature>
<evidence type="ECO:0000256" key="1">
    <source>
        <dbReference type="SAM" id="Phobius"/>
    </source>
</evidence>
<organism evidence="2 3">
    <name type="scientific">Protaetiibacter intestinalis</name>
    <dbReference type="NCBI Taxonomy" id="2419774"/>
    <lineage>
        <taxon>Bacteria</taxon>
        <taxon>Bacillati</taxon>
        <taxon>Actinomycetota</taxon>
        <taxon>Actinomycetes</taxon>
        <taxon>Micrococcales</taxon>
        <taxon>Microbacteriaceae</taxon>
        <taxon>Protaetiibacter</taxon>
    </lineage>
</organism>